<reference evidence="3" key="2">
    <citation type="journal article" date="2017" name="Nat. Plants">
        <title>The Aegilops tauschii genome reveals multiple impacts of transposons.</title>
        <authorList>
            <person name="Zhao G."/>
            <person name="Zou C."/>
            <person name="Li K."/>
            <person name="Wang K."/>
            <person name="Li T."/>
            <person name="Gao L."/>
            <person name="Zhang X."/>
            <person name="Wang H."/>
            <person name="Yang Z."/>
            <person name="Liu X."/>
            <person name="Jiang W."/>
            <person name="Mao L."/>
            <person name="Kong X."/>
            <person name="Jiao Y."/>
            <person name="Jia J."/>
        </authorList>
    </citation>
    <scope>NUCLEOTIDE SEQUENCE [LARGE SCALE GENOMIC DNA]</scope>
    <source>
        <strain evidence="3">cv. AL8/78</strain>
    </source>
</reference>
<reference evidence="2" key="5">
    <citation type="journal article" date="2021" name="G3 (Bethesda)">
        <title>Aegilops tauschii genome assembly Aet v5.0 features greater sequence contiguity and improved annotation.</title>
        <authorList>
            <person name="Wang L."/>
            <person name="Zhu T."/>
            <person name="Rodriguez J.C."/>
            <person name="Deal K.R."/>
            <person name="Dubcovsky J."/>
            <person name="McGuire P.E."/>
            <person name="Lux T."/>
            <person name="Spannagl M."/>
            <person name="Mayer K.F.X."/>
            <person name="Baldrich P."/>
            <person name="Meyers B.C."/>
            <person name="Huo N."/>
            <person name="Gu Y.Q."/>
            <person name="Zhou H."/>
            <person name="Devos K.M."/>
            <person name="Bennetzen J.L."/>
            <person name="Unver T."/>
            <person name="Budak H."/>
            <person name="Gulick P.J."/>
            <person name="Galiba G."/>
            <person name="Kalapos B."/>
            <person name="Nelson D.R."/>
            <person name="Li P."/>
            <person name="You F.M."/>
            <person name="Luo M.C."/>
            <person name="Dvorak J."/>
        </authorList>
    </citation>
    <scope>NUCLEOTIDE SEQUENCE [LARGE SCALE GENOMIC DNA]</scope>
    <source>
        <strain evidence="2">cv. AL8/78</strain>
    </source>
</reference>
<keyword evidence="1" id="KW-0472">Membrane</keyword>
<keyword evidence="3" id="KW-1185">Reference proteome</keyword>
<reference evidence="2" key="3">
    <citation type="journal article" date="2017" name="Nature">
        <title>Genome sequence of the progenitor of the wheat D genome Aegilops tauschii.</title>
        <authorList>
            <person name="Luo M.C."/>
            <person name="Gu Y.Q."/>
            <person name="Puiu D."/>
            <person name="Wang H."/>
            <person name="Twardziok S.O."/>
            <person name="Deal K.R."/>
            <person name="Huo N."/>
            <person name="Zhu T."/>
            <person name="Wang L."/>
            <person name="Wang Y."/>
            <person name="McGuire P.E."/>
            <person name="Liu S."/>
            <person name="Long H."/>
            <person name="Ramasamy R.K."/>
            <person name="Rodriguez J.C."/>
            <person name="Van S.L."/>
            <person name="Yuan L."/>
            <person name="Wang Z."/>
            <person name="Xia Z."/>
            <person name="Xiao L."/>
            <person name="Anderson O.D."/>
            <person name="Ouyang S."/>
            <person name="Liang Y."/>
            <person name="Zimin A.V."/>
            <person name="Pertea G."/>
            <person name="Qi P."/>
            <person name="Bennetzen J.L."/>
            <person name="Dai X."/>
            <person name="Dawson M.W."/>
            <person name="Muller H.G."/>
            <person name="Kugler K."/>
            <person name="Rivarola-Duarte L."/>
            <person name="Spannagl M."/>
            <person name="Mayer K.F.X."/>
            <person name="Lu F.H."/>
            <person name="Bevan M.W."/>
            <person name="Leroy P."/>
            <person name="Li P."/>
            <person name="You F.M."/>
            <person name="Sun Q."/>
            <person name="Liu Z."/>
            <person name="Lyons E."/>
            <person name="Wicker T."/>
            <person name="Salzberg S.L."/>
            <person name="Devos K.M."/>
            <person name="Dvorak J."/>
        </authorList>
    </citation>
    <scope>NUCLEOTIDE SEQUENCE [LARGE SCALE GENOMIC DNA]</scope>
    <source>
        <strain evidence="2">cv. AL8/78</strain>
    </source>
</reference>
<accession>A0A453LG75</accession>
<keyword evidence="1" id="KW-0812">Transmembrane</keyword>
<evidence type="ECO:0000313" key="2">
    <source>
        <dbReference type="EnsemblPlants" id="AET5Gv20750700.5"/>
    </source>
</evidence>
<feature type="transmembrane region" description="Helical" evidence="1">
    <location>
        <begin position="20"/>
        <end position="44"/>
    </location>
</feature>
<dbReference type="Gramene" id="AET5Gv20750700.5">
    <property type="protein sequence ID" value="AET5Gv20750700.5"/>
    <property type="gene ID" value="AET5Gv20750700"/>
</dbReference>
<evidence type="ECO:0000313" key="3">
    <source>
        <dbReference type="Proteomes" id="UP000015105"/>
    </source>
</evidence>
<reference evidence="3" key="1">
    <citation type="journal article" date="2014" name="Science">
        <title>Ancient hybridizations among the ancestral genomes of bread wheat.</title>
        <authorList>
            <consortium name="International Wheat Genome Sequencing Consortium,"/>
            <person name="Marcussen T."/>
            <person name="Sandve S.R."/>
            <person name="Heier L."/>
            <person name="Spannagl M."/>
            <person name="Pfeifer M."/>
            <person name="Jakobsen K.S."/>
            <person name="Wulff B.B."/>
            <person name="Steuernagel B."/>
            <person name="Mayer K.F."/>
            <person name="Olsen O.A."/>
        </authorList>
    </citation>
    <scope>NUCLEOTIDE SEQUENCE [LARGE SCALE GENOMIC DNA]</scope>
    <source>
        <strain evidence="3">cv. AL8/78</strain>
    </source>
</reference>
<name>A0A453LG75_AEGTS</name>
<organism evidence="2 3">
    <name type="scientific">Aegilops tauschii subsp. strangulata</name>
    <name type="common">Goatgrass</name>
    <dbReference type="NCBI Taxonomy" id="200361"/>
    <lineage>
        <taxon>Eukaryota</taxon>
        <taxon>Viridiplantae</taxon>
        <taxon>Streptophyta</taxon>
        <taxon>Embryophyta</taxon>
        <taxon>Tracheophyta</taxon>
        <taxon>Spermatophyta</taxon>
        <taxon>Magnoliopsida</taxon>
        <taxon>Liliopsida</taxon>
        <taxon>Poales</taxon>
        <taxon>Poaceae</taxon>
        <taxon>BOP clade</taxon>
        <taxon>Pooideae</taxon>
        <taxon>Triticodae</taxon>
        <taxon>Triticeae</taxon>
        <taxon>Triticinae</taxon>
        <taxon>Aegilops</taxon>
    </lineage>
</organism>
<dbReference type="AlphaFoldDB" id="A0A453LG75"/>
<reference evidence="2" key="4">
    <citation type="submission" date="2019-03" db="UniProtKB">
        <authorList>
            <consortium name="EnsemblPlants"/>
        </authorList>
    </citation>
    <scope>IDENTIFICATION</scope>
</reference>
<dbReference type="Proteomes" id="UP000015105">
    <property type="component" value="Chromosome 5D"/>
</dbReference>
<dbReference type="EnsemblPlants" id="AET5Gv20750700.5">
    <property type="protein sequence ID" value="AET5Gv20750700.5"/>
    <property type="gene ID" value="AET5Gv20750700"/>
</dbReference>
<evidence type="ECO:0000256" key="1">
    <source>
        <dbReference type="SAM" id="Phobius"/>
    </source>
</evidence>
<sequence length="53" mass="5920">LTFMLSLNVQCYLVSPSHISLFFFCSVSTFICPHFLLLNFVLVAGSSFEGTKI</sequence>
<protein>
    <submittedName>
        <fullName evidence="2">Uncharacterized protein</fullName>
    </submittedName>
</protein>
<proteinExistence type="predicted"/>
<keyword evidence="1" id="KW-1133">Transmembrane helix</keyword>